<feature type="compositionally biased region" description="Low complexity" evidence="1">
    <location>
        <begin position="144"/>
        <end position="153"/>
    </location>
</feature>
<feature type="compositionally biased region" description="Polar residues" evidence="1">
    <location>
        <begin position="223"/>
        <end position="232"/>
    </location>
</feature>
<evidence type="ECO:0000256" key="2">
    <source>
        <dbReference type="SAM" id="Phobius"/>
    </source>
</evidence>
<organism evidence="3 4">
    <name type="scientific">Camelus ferus</name>
    <name type="common">Wild bactrian camel</name>
    <name type="synonym">Camelus bactrianus ferus</name>
    <dbReference type="NCBI Taxonomy" id="419612"/>
    <lineage>
        <taxon>Eukaryota</taxon>
        <taxon>Metazoa</taxon>
        <taxon>Chordata</taxon>
        <taxon>Craniata</taxon>
        <taxon>Vertebrata</taxon>
        <taxon>Euteleostomi</taxon>
        <taxon>Mammalia</taxon>
        <taxon>Eutheria</taxon>
        <taxon>Laurasiatheria</taxon>
        <taxon>Artiodactyla</taxon>
        <taxon>Tylopoda</taxon>
        <taxon>Camelidae</taxon>
        <taxon>Camelus</taxon>
    </lineage>
</organism>
<dbReference type="GeneID" id="102512473"/>
<keyword evidence="4" id="KW-0808">Transferase</keyword>
<evidence type="ECO:0000313" key="4">
    <source>
        <dbReference type="RefSeq" id="XP_032334999.1"/>
    </source>
</evidence>
<reference evidence="4" key="1">
    <citation type="submission" date="2025-08" db="UniProtKB">
        <authorList>
            <consortium name="RefSeq"/>
        </authorList>
    </citation>
    <scope>IDENTIFICATION</scope>
    <source>
        <tissue evidence="4">Ear skin</tissue>
    </source>
</reference>
<protein>
    <submittedName>
        <fullName evidence="4">MOB kinase activator 3B isoform X3</fullName>
    </submittedName>
</protein>
<proteinExistence type="predicted"/>
<name>A0A8B8SYS9_CAMFR</name>
<dbReference type="PANTHER" id="PTHR36874">
    <property type="entry name" value="EQUATORIN"/>
    <property type="match status" value="1"/>
</dbReference>
<feature type="compositionally biased region" description="Polar residues" evidence="1">
    <location>
        <begin position="354"/>
        <end position="370"/>
    </location>
</feature>
<dbReference type="InterPro" id="IPR029282">
    <property type="entry name" value="Eqtn/Afaf"/>
</dbReference>
<feature type="compositionally biased region" description="Polar residues" evidence="1">
    <location>
        <begin position="384"/>
        <end position="394"/>
    </location>
</feature>
<dbReference type="GO" id="GO:0002079">
    <property type="term" value="C:inner acrosomal membrane"/>
    <property type="evidence" value="ECO:0007669"/>
    <property type="project" value="TreeGrafter"/>
</dbReference>
<dbReference type="PANTHER" id="PTHR36874:SF1">
    <property type="entry name" value="EQUATORIN"/>
    <property type="match status" value="1"/>
</dbReference>
<keyword evidence="3" id="KW-1185">Reference proteome</keyword>
<dbReference type="GO" id="GO:0060478">
    <property type="term" value="P:acrosomal vesicle exocytosis"/>
    <property type="evidence" value="ECO:0007669"/>
    <property type="project" value="InterPro"/>
</dbReference>
<dbReference type="Pfam" id="PF15339">
    <property type="entry name" value="Afaf"/>
    <property type="match status" value="2"/>
</dbReference>
<dbReference type="RefSeq" id="XP_032334999.1">
    <property type="nucleotide sequence ID" value="XM_032479108.1"/>
</dbReference>
<feature type="compositionally biased region" description="Basic and acidic residues" evidence="1">
    <location>
        <begin position="371"/>
        <end position="383"/>
    </location>
</feature>
<accession>A0A8B8SYS9</accession>
<dbReference type="Proteomes" id="UP000694856">
    <property type="component" value="Chromosome 4"/>
</dbReference>
<keyword evidence="4" id="KW-0418">Kinase</keyword>
<dbReference type="CTD" id="79817"/>
<keyword evidence="2" id="KW-0472">Membrane</keyword>
<evidence type="ECO:0000313" key="3">
    <source>
        <dbReference type="Proteomes" id="UP000694856"/>
    </source>
</evidence>
<dbReference type="GO" id="GO:0016301">
    <property type="term" value="F:kinase activity"/>
    <property type="evidence" value="ECO:0007669"/>
    <property type="project" value="UniProtKB-KW"/>
</dbReference>
<dbReference type="GO" id="GO:0007342">
    <property type="term" value="P:fusion of sperm to egg plasma membrane involved in single fertilization"/>
    <property type="evidence" value="ECO:0007669"/>
    <property type="project" value="InterPro"/>
</dbReference>
<gene>
    <name evidence="4" type="primary">MOB3B</name>
</gene>
<feature type="transmembrane region" description="Helical" evidence="2">
    <location>
        <begin position="292"/>
        <end position="316"/>
    </location>
</feature>
<dbReference type="GO" id="GO:0002081">
    <property type="term" value="C:outer acrosomal membrane"/>
    <property type="evidence" value="ECO:0007669"/>
    <property type="project" value="TreeGrafter"/>
</dbReference>
<feature type="region of interest" description="Disordered" evidence="1">
    <location>
        <begin position="90"/>
        <end position="234"/>
    </location>
</feature>
<feature type="region of interest" description="Disordered" evidence="1">
    <location>
        <begin position="354"/>
        <end position="415"/>
    </location>
</feature>
<sequence length="415" mass="45246">MCRCSLPQELPADLQEDSVPPLPGLRPRLHPPLRPGHRDGRGGPCQHLLQTLLLLRHGDEPHRPQGAGALGPDVTPMAGQLVPEQLVSEPPVPEQLVSEPPVPEQLVSEPPVPEQLVSEPPVPEQLVSEPPVPEQLVSEPPVPEHAVPEAAVPGHTAPEHTAPEHPVPAQPVPEHTAPEPPAPEHTLPEHPVPEQPLPEHTVPEHPVPEHAVPEQPHQEGENNENTPANEKTGNYYKDIKQYVFTTQNSNGTQSEISVRATTDLKFSLKNCSDVTAANEDNLAKLQDIKLKLMLGISLMTLFLFVILLAICSAMLYKMKTLKYKKSCESGEYSVNPELATLSYFHPSEGVSDTSFSKSAESSTFWGTTSSELRKSDARSKSRTTDMISTGSDDTGMNEDSDVIQSEEPSEEPTDE</sequence>
<dbReference type="GO" id="GO:0006897">
    <property type="term" value="P:endocytosis"/>
    <property type="evidence" value="ECO:0007669"/>
    <property type="project" value="InterPro"/>
</dbReference>
<keyword evidence="2" id="KW-0812">Transmembrane</keyword>
<dbReference type="AlphaFoldDB" id="A0A8B8SYS9"/>
<keyword evidence="2" id="KW-1133">Transmembrane helix</keyword>
<feature type="region of interest" description="Disordered" evidence="1">
    <location>
        <begin position="1"/>
        <end position="43"/>
    </location>
</feature>
<feature type="compositionally biased region" description="Basic and acidic residues" evidence="1">
    <location>
        <begin position="201"/>
        <end position="220"/>
    </location>
</feature>
<feature type="compositionally biased region" description="Pro residues" evidence="1">
    <location>
        <begin position="20"/>
        <end position="34"/>
    </location>
</feature>
<dbReference type="GO" id="GO:0005886">
    <property type="term" value="C:plasma membrane"/>
    <property type="evidence" value="ECO:0007669"/>
    <property type="project" value="InterPro"/>
</dbReference>
<evidence type="ECO:0000256" key="1">
    <source>
        <dbReference type="SAM" id="MobiDB-lite"/>
    </source>
</evidence>